<name>A0A1M4YWB2_9HYPH</name>
<dbReference type="Proteomes" id="UP000184485">
    <property type="component" value="Unassembled WGS sequence"/>
</dbReference>
<dbReference type="STRING" id="1122133.SAMN02745157_1635"/>
<organism evidence="2 3">
    <name type="scientific">Kaistia soli DSM 19436</name>
    <dbReference type="NCBI Taxonomy" id="1122133"/>
    <lineage>
        <taxon>Bacteria</taxon>
        <taxon>Pseudomonadati</taxon>
        <taxon>Pseudomonadota</taxon>
        <taxon>Alphaproteobacteria</taxon>
        <taxon>Hyphomicrobiales</taxon>
        <taxon>Kaistiaceae</taxon>
        <taxon>Kaistia</taxon>
    </lineage>
</organism>
<dbReference type="RefSeq" id="WP_139251366.1">
    <property type="nucleotide sequence ID" value="NZ_FQUP01000001.1"/>
</dbReference>
<dbReference type="EMBL" id="FQUP01000001">
    <property type="protein sequence ID" value="SHF09847.1"/>
    <property type="molecule type" value="Genomic_DNA"/>
</dbReference>
<evidence type="ECO:0000313" key="2">
    <source>
        <dbReference type="EMBL" id="SHF09847.1"/>
    </source>
</evidence>
<dbReference type="Pfam" id="PF18864">
    <property type="entry name" value="AbiTii"/>
    <property type="match status" value="1"/>
</dbReference>
<proteinExistence type="predicted"/>
<dbReference type="AlphaFoldDB" id="A0A1M4YWB2"/>
<evidence type="ECO:0000313" key="3">
    <source>
        <dbReference type="Proteomes" id="UP000184485"/>
    </source>
</evidence>
<protein>
    <recommendedName>
        <fullName evidence="1">AbiTii domain-containing protein</fullName>
    </recommendedName>
</protein>
<reference evidence="2 3" key="1">
    <citation type="submission" date="2016-11" db="EMBL/GenBank/DDBJ databases">
        <authorList>
            <person name="Jaros S."/>
            <person name="Januszkiewicz K."/>
            <person name="Wedrychowicz H."/>
        </authorList>
    </citation>
    <scope>NUCLEOTIDE SEQUENCE [LARGE SCALE GENOMIC DNA]</scope>
    <source>
        <strain evidence="2 3">DSM 19436</strain>
    </source>
</reference>
<dbReference type="OrthoDB" id="6360084at2"/>
<evidence type="ECO:0000259" key="1">
    <source>
        <dbReference type="Pfam" id="PF18864"/>
    </source>
</evidence>
<sequence>MTGLIEELQRQALDPAVAVSTLLRRVKLIALKLGLPDLQEWVELELNGYDGRPVPKYRVLNGQPKALNPYNGWIPIMGPPDLIRKLSERDVGQSLSSLEAIASSNSGERVTIPFSPETIAWLNERMDVPFARISLHCPASSVVGIIDCVRNLVLDWSIEMEKAGITGEGLSFSPEEKKAAHSQSTTVHIGTIGSFAGNIGSGNKSGDISMSSVNVEAIKSLIGQTRSNMASLDGVDHSAVIAHLAELEDEVAKPSPSASRVRATLSALQGLLTEVSGNLIAAGIIALIQQIS</sequence>
<gene>
    <name evidence="2" type="ORF">SAMN02745157_1635</name>
</gene>
<keyword evidence="3" id="KW-1185">Reference proteome</keyword>
<accession>A0A1M4YWB2</accession>
<dbReference type="InterPro" id="IPR041304">
    <property type="entry name" value="AbiTii"/>
</dbReference>
<feature type="domain" description="AbiTii" evidence="1">
    <location>
        <begin position="4"/>
        <end position="183"/>
    </location>
</feature>